<comment type="similarity">
    <text evidence="1">Belongs to the short-chain dehydrogenases/reductases (SDR) family.</text>
</comment>
<dbReference type="Pfam" id="PF00106">
    <property type="entry name" value="adh_short"/>
    <property type="match status" value="1"/>
</dbReference>
<reference evidence="3 4" key="1">
    <citation type="submission" date="2006-06" db="EMBL/GenBank/DDBJ databases">
        <authorList>
            <person name="Moran M.A."/>
            <person name="Ferriera S."/>
            <person name="Johnson J."/>
            <person name="Kravitz S."/>
            <person name="Beeson K."/>
            <person name="Sutton G."/>
            <person name="Rogers Y.-H."/>
            <person name="Friedman R."/>
            <person name="Frazier M."/>
            <person name="Venter J.C."/>
        </authorList>
    </citation>
    <scope>NUCLEOTIDE SEQUENCE [LARGE SCALE GENOMIC DNA]</scope>
    <source>
        <strain evidence="3 4">E-37</strain>
    </source>
</reference>
<name>A3K3B2_SAGS3</name>
<gene>
    <name evidence="3" type="ORF">SSE37_10799</name>
</gene>
<dbReference type="PANTHER" id="PTHR42901">
    <property type="entry name" value="ALCOHOL DEHYDROGENASE"/>
    <property type="match status" value="1"/>
</dbReference>
<dbReference type="PRINTS" id="PR00081">
    <property type="entry name" value="GDHRDH"/>
</dbReference>
<evidence type="ECO:0000256" key="1">
    <source>
        <dbReference type="ARBA" id="ARBA00006484"/>
    </source>
</evidence>
<protein>
    <recommendedName>
        <fullName evidence="5">Short-chain dehydrogenase/reductase SDR</fullName>
    </recommendedName>
</protein>
<evidence type="ECO:0008006" key="5">
    <source>
        <dbReference type="Google" id="ProtNLM"/>
    </source>
</evidence>
<dbReference type="InterPro" id="IPR036291">
    <property type="entry name" value="NAD(P)-bd_dom_sf"/>
</dbReference>
<dbReference type="Proteomes" id="UP000005713">
    <property type="component" value="Unassembled WGS sequence"/>
</dbReference>
<evidence type="ECO:0000313" key="4">
    <source>
        <dbReference type="Proteomes" id="UP000005713"/>
    </source>
</evidence>
<dbReference type="PANTHER" id="PTHR42901:SF1">
    <property type="entry name" value="ALCOHOL DEHYDROGENASE"/>
    <property type="match status" value="1"/>
</dbReference>
<dbReference type="Gene3D" id="3.40.50.720">
    <property type="entry name" value="NAD(P)-binding Rossmann-like Domain"/>
    <property type="match status" value="1"/>
</dbReference>
<dbReference type="GO" id="GO:0016491">
    <property type="term" value="F:oxidoreductase activity"/>
    <property type="evidence" value="ECO:0007669"/>
    <property type="project" value="UniProtKB-KW"/>
</dbReference>
<keyword evidence="2" id="KW-0560">Oxidoreductase</keyword>
<organism evidence="3 4">
    <name type="scientific">Sagittula stellata (strain ATCC 700073 / DSM 11524 / E-37)</name>
    <dbReference type="NCBI Taxonomy" id="388399"/>
    <lineage>
        <taxon>Bacteria</taxon>
        <taxon>Pseudomonadati</taxon>
        <taxon>Pseudomonadota</taxon>
        <taxon>Alphaproteobacteria</taxon>
        <taxon>Rhodobacterales</taxon>
        <taxon>Roseobacteraceae</taxon>
        <taxon>Sagittula</taxon>
    </lineage>
</organism>
<accession>A3K3B2</accession>
<dbReference type="InterPro" id="IPR002347">
    <property type="entry name" value="SDR_fam"/>
</dbReference>
<evidence type="ECO:0000256" key="2">
    <source>
        <dbReference type="ARBA" id="ARBA00023002"/>
    </source>
</evidence>
<dbReference type="eggNOG" id="COG4221">
    <property type="taxonomic scope" value="Bacteria"/>
</dbReference>
<proteinExistence type="inferred from homology"/>
<sequence length="242" mass="25288">METCGAAGVDLSNDERTHDMTKTLFITGASSGIGAATARTAVSRGWSVGLFARSEDKLTALAEELGDAALPLVGDATSLEEQRAAVGKTVDRFGGLNAAFANAGTGLSAAGTEKGDPDEWEALVHLNVLGFLWTAKAAMPALKSSKGHLLLTGSAAGRRHIKGSVYGASKWFVHGYGGNLAEEMREWGGRCTVIAPGMVDTPFFDEAKPDKLKPEDIADAAMFALEADPRACVQEVFVMPTG</sequence>
<keyword evidence="4" id="KW-1185">Reference proteome</keyword>
<dbReference type="EMBL" id="AAYA01000006">
    <property type="protein sequence ID" value="EBA08026.1"/>
    <property type="molecule type" value="Genomic_DNA"/>
</dbReference>
<dbReference type="SUPFAM" id="SSF51735">
    <property type="entry name" value="NAD(P)-binding Rossmann-fold domains"/>
    <property type="match status" value="1"/>
</dbReference>
<dbReference type="AlphaFoldDB" id="A3K3B2"/>
<comment type="caution">
    <text evidence="3">The sequence shown here is derived from an EMBL/GenBank/DDBJ whole genome shotgun (WGS) entry which is preliminary data.</text>
</comment>
<evidence type="ECO:0000313" key="3">
    <source>
        <dbReference type="EMBL" id="EBA08026.1"/>
    </source>
</evidence>